<dbReference type="EMBL" id="LAFY01000627">
    <property type="protein sequence ID" value="KJX96389.1"/>
    <property type="molecule type" value="Genomic_DNA"/>
</dbReference>
<reference evidence="1 2" key="1">
    <citation type="submission" date="2015-03" db="EMBL/GenBank/DDBJ databases">
        <title>RNA-seq based gene annotation and comparative genomics of four Zymoseptoria species reveal species-specific pathogenicity related genes and transposable element activity.</title>
        <authorList>
            <person name="Grandaubert J."/>
            <person name="Bhattacharyya A."/>
            <person name="Stukenbrock E.H."/>
        </authorList>
    </citation>
    <scope>NUCLEOTIDE SEQUENCE [LARGE SCALE GENOMIC DNA]</scope>
    <source>
        <strain evidence="1 2">Zb18110</strain>
    </source>
</reference>
<comment type="caution">
    <text evidence="1">The sequence shown here is derived from an EMBL/GenBank/DDBJ whole genome shotgun (WGS) entry which is preliminary data.</text>
</comment>
<keyword evidence="2" id="KW-1185">Reference proteome</keyword>
<dbReference type="Proteomes" id="UP000033647">
    <property type="component" value="Unassembled WGS sequence"/>
</dbReference>
<sequence>MSHGRLLVESDDLALALSPGHQDLALNTAFSVILRTFAAEFKDSGVTIHFEDFPQSTTMQFSSALASVGLITSTVFAAPGISNALLAKEAETVFSHLLSKGFDPEVIEQRRAELEQRGVDFKQAVEVAPFSKREPAGAPSIKQAPMLFAAAADAHAGVAKTVREHLTPAEKREERKRWKKRHKMTFYLRCGSIWASSTGQALRAFDPASMLWAKE</sequence>
<proteinExistence type="predicted"/>
<accession>A0A0F4GG22</accession>
<protein>
    <submittedName>
        <fullName evidence="1">Uncharacterized protein</fullName>
    </submittedName>
</protein>
<evidence type="ECO:0000313" key="2">
    <source>
        <dbReference type="Proteomes" id="UP000033647"/>
    </source>
</evidence>
<gene>
    <name evidence="1" type="ORF">TI39_contig635g00001</name>
</gene>
<organism evidence="1 2">
    <name type="scientific">Zymoseptoria brevis</name>
    <dbReference type="NCBI Taxonomy" id="1047168"/>
    <lineage>
        <taxon>Eukaryota</taxon>
        <taxon>Fungi</taxon>
        <taxon>Dikarya</taxon>
        <taxon>Ascomycota</taxon>
        <taxon>Pezizomycotina</taxon>
        <taxon>Dothideomycetes</taxon>
        <taxon>Dothideomycetidae</taxon>
        <taxon>Mycosphaerellales</taxon>
        <taxon>Mycosphaerellaceae</taxon>
        <taxon>Zymoseptoria</taxon>
    </lineage>
</organism>
<name>A0A0F4GG22_9PEZI</name>
<evidence type="ECO:0000313" key="1">
    <source>
        <dbReference type="EMBL" id="KJX96389.1"/>
    </source>
</evidence>
<dbReference type="AlphaFoldDB" id="A0A0F4GG22"/>